<dbReference type="GO" id="GO:0005829">
    <property type="term" value="C:cytosol"/>
    <property type="evidence" value="ECO:0007669"/>
    <property type="project" value="TreeGrafter"/>
</dbReference>
<evidence type="ECO:0000313" key="6">
    <source>
        <dbReference type="Proteomes" id="UP000318126"/>
    </source>
</evidence>
<dbReference type="PRINTS" id="PR00032">
    <property type="entry name" value="HTHARAC"/>
</dbReference>
<evidence type="ECO:0000259" key="4">
    <source>
        <dbReference type="PROSITE" id="PS01124"/>
    </source>
</evidence>
<dbReference type="InterPro" id="IPR032687">
    <property type="entry name" value="AraC-type_N"/>
</dbReference>
<dbReference type="OrthoDB" id="5582699at2"/>
<dbReference type="EMBL" id="VKGK01000002">
    <property type="protein sequence ID" value="TRY16045.1"/>
    <property type="molecule type" value="Genomic_DNA"/>
</dbReference>
<dbReference type="Pfam" id="PF12625">
    <property type="entry name" value="Arabinose_bd"/>
    <property type="match status" value="1"/>
</dbReference>
<dbReference type="PANTHER" id="PTHR47894">
    <property type="entry name" value="HTH-TYPE TRANSCRIPTIONAL REGULATOR GADX"/>
    <property type="match status" value="1"/>
</dbReference>
<keyword evidence="2" id="KW-0238">DNA-binding</keyword>
<dbReference type="SMART" id="SM00342">
    <property type="entry name" value="HTH_ARAC"/>
    <property type="match status" value="1"/>
</dbReference>
<protein>
    <submittedName>
        <fullName evidence="5">AraC family transcriptional regulator</fullName>
    </submittedName>
</protein>
<proteinExistence type="predicted"/>
<dbReference type="AlphaFoldDB" id="A0A553JUB6"/>
<evidence type="ECO:0000256" key="2">
    <source>
        <dbReference type="ARBA" id="ARBA00023125"/>
    </source>
</evidence>
<dbReference type="InterPro" id="IPR018060">
    <property type="entry name" value="HTH_AraC"/>
</dbReference>
<reference evidence="6" key="1">
    <citation type="submission" date="2019-07" db="EMBL/GenBank/DDBJ databases">
        <title>Shewanella sp. YLB-08 draft genomic sequence.</title>
        <authorList>
            <person name="Yu L."/>
        </authorList>
    </citation>
    <scope>NUCLEOTIDE SEQUENCE [LARGE SCALE GENOMIC DNA]</scope>
    <source>
        <strain evidence="6">JCM 20706</strain>
    </source>
</reference>
<feature type="domain" description="HTH araC/xylS-type" evidence="4">
    <location>
        <begin position="243"/>
        <end position="341"/>
    </location>
</feature>
<keyword evidence="1" id="KW-0805">Transcription regulation</keyword>
<dbReference type="Proteomes" id="UP000318126">
    <property type="component" value="Unassembled WGS sequence"/>
</dbReference>
<dbReference type="Pfam" id="PF12833">
    <property type="entry name" value="HTH_18"/>
    <property type="match status" value="1"/>
</dbReference>
<evidence type="ECO:0000313" key="5">
    <source>
        <dbReference type="EMBL" id="TRY16045.1"/>
    </source>
</evidence>
<organism evidence="5 6">
    <name type="scientific">Shewanella hanedai</name>
    <name type="common">Alteromonas hanedai</name>
    <dbReference type="NCBI Taxonomy" id="25"/>
    <lineage>
        <taxon>Bacteria</taxon>
        <taxon>Pseudomonadati</taxon>
        <taxon>Pseudomonadota</taxon>
        <taxon>Gammaproteobacteria</taxon>
        <taxon>Alteromonadales</taxon>
        <taxon>Shewanellaceae</taxon>
        <taxon>Shewanella</taxon>
    </lineage>
</organism>
<accession>A0A553JUB6</accession>
<comment type="caution">
    <text evidence="5">The sequence shown here is derived from an EMBL/GenBank/DDBJ whole genome shotgun (WGS) entry which is preliminary data.</text>
</comment>
<keyword evidence="3" id="KW-0804">Transcription</keyword>
<dbReference type="InterPro" id="IPR020449">
    <property type="entry name" value="Tscrpt_reg_AraC-type_HTH"/>
</dbReference>
<dbReference type="SUPFAM" id="SSF46689">
    <property type="entry name" value="Homeodomain-like"/>
    <property type="match status" value="1"/>
</dbReference>
<evidence type="ECO:0000256" key="3">
    <source>
        <dbReference type="ARBA" id="ARBA00023163"/>
    </source>
</evidence>
<dbReference type="GO" id="GO:0003700">
    <property type="term" value="F:DNA-binding transcription factor activity"/>
    <property type="evidence" value="ECO:0007669"/>
    <property type="project" value="InterPro"/>
</dbReference>
<sequence length="347" mass="39076">MECGLASEPKAKYTTIAAWSLAVARTLDAAGIDPQPVFEGAGLSLQELESAPESRIAIERMTQFWGDVEKVTQSAAFGLSVGQYAYPMHFRALGFLMMTSDTLAQAFEKLPSYYALISNSAGIKLQRTPQLIGFTITPLDGVEISHMAIDAFFSTLMHYGDLMIGDSCFTHRVDLMRAEPKDPRPWLDSFKAPVSFNRQENCLWMDRGILEKPTFMANPEQAAENEHRVRQYLNMMQALTWQEKTSQAIHAMLVVAEPTAEQIATIYNISERSLSRYLKLEGTNFRYLLGNKRKELAHYYLKNSEISVTQLADKLGYSSLSNFTRAFHVWYGVSPSEYRSSVMVGVK</sequence>
<dbReference type="PANTHER" id="PTHR47894:SF1">
    <property type="entry name" value="HTH-TYPE TRANSCRIPTIONAL REGULATOR VQSM"/>
    <property type="match status" value="1"/>
</dbReference>
<dbReference type="Gene3D" id="1.10.10.60">
    <property type="entry name" value="Homeodomain-like"/>
    <property type="match status" value="1"/>
</dbReference>
<dbReference type="GO" id="GO:0000976">
    <property type="term" value="F:transcription cis-regulatory region binding"/>
    <property type="evidence" value="ECO:0007669"/>
    <property type="project" value="TreeGrafter"/>
</dbReference>
<evidence type="ECO:0000256" key="1">
    <source>
        <dbReference type="ARBA" id="ARBA00023015"/>
    </source>
</evidence>
<name>A0A553JUB6_SHEHA</name>
<dbReference type="PROSITE" id="PS01124">
    <property type="entry name" value="HTH_ARAC_FAMILY_2"/>
    <property type="match status" value="1"/>
</dbReference>
<dbReference type="InterPro" id="IPR009057">
    <property type="entry name" value="Homeodomain-like_sf"/>
</dbReference>
<keyword evidence="6" id="KW-1185">Reference proteome</keyword>
<gene>
    <name evidence="5" type="ORF">FN961_02630</name>
</gene>